<sequence>MEGVKFTACLVFIYNKIIVPLWNRNKNSIQMGYQCKNPFVCCLFIFFYIFVSRSFPLPSAFLSTDIERGKVFGLNTLQGRKILTETACRLTFQLSRADVLPSQTSNGKGRMTESGYSYITD</sequence>
<organism evidence="1 2">
    <name type="scientific">Bacteroides uniformis</name>
    <dbReference type="NCBI Taxonomy" id="820"/>
    <lineage>
        <taxon>Bacteria</taxon>
        <taxon>Pseudomonadati</taxon>
        <taxon>Bacteroidota</taxon>
        <taxon>Bacteroidia</taxon>
        <taxon>Bacteroidales</taxon>
        <taxon>Bacteroidaceae</taxon>
        <taxon>Bacteroides</taxon>
    </lineage>
</organism>
<reference evidence="2" key="1">
    <citation type="submission" date="2017-04" db="EMBL/GenBank/DDBJ databases">
        <title>Function of individual gut microbiota members based on whole genome sequencing of pure cultures obtained from chicken caecum.</title>
        <authorList>
            <person name="Medvecky M."/>
            <person name="Cejkova D."/>
            <person name="Polansky O."/>
            <person name="Karasova D."/>
            <person name="Kubasova T."/>
            <person name="Cizek A."/>
            <person name="Rychlik I."/>
        </authorList>
    </citation>
    <scope>NUCLEOTIDE SEQUENCE [LARGE SCALE GENOMIC DNA]</scope>
    <source>
        <strain evidence="2">An67</strain>
    </source>
</reference>
<name>A0A1Y3UV95_BACUN</name>
<proteinExistence type="predicted"/>
<evidence type="ECO:0000313" key="1">
    <source>
        <dbReference type="EMBL" id="OUN52664.1"/>
    </source>
</evidence>
<dbReference type="AlphaFoldDB" id="A0A1Y3UV95"/>
<protein>
    <submittedName>
        <fullName evidence="1">Uncharacterized protein</fullName>
    </submittedName>
</protein>
<comment type="caution">
    <text evidence="1">The sequence shown here is derived from an EMBL/GenBank/DDBJ whole genome shotgun (WGS) entry which is preliminary data.</text>
</comment>
<evidence type="ECO:0000313" key="2">
    <source>
        <dbReference type="Proteomes" id="UP000196329"/>
    </source>
</evidence>
<accession>A0A1Y3UV95</accession>
<gene>
    <name evidence="1" type="ORF">B5G17_16480</name>
</gene>
<dbReference type="EMBL" id="NFHS01000010">
    <property type="protein sequence ID" value="OUN52664.1"/>
    <property type="molecule type" value="Genomic_DNA"/>
</dbReference>
<dbReference type="Proteomes" id="UP000196329">
    <property type="component" value="Unassembled WGS sequence"/>
</dbReference>